<dbReference type="Proteomes" id="UP000305398">
    <property type="component" value="Chromosome"/>
</dbReference>
<evidence type="ECO:0000256" key="1">
    <source>
        <dbReference type="SAM" id="Phobius"/>
    </source>
</evidence>
<proteinExistence type="predicted"/>
<dbReference type="InterPro" id="IPR050445">
    <property type="entry name" value="Bact_polysacc_biosynth/exp"/>
</dbReference>
<feature type="transmembrane region" description="Helical" evidence="1">
    <location>
        <begin position="334"/>
        <end position="355"/>
    </location>
</feature>
<protein>
    <recommendedName>
        <fullName evidence="4">Polysaccharide chain length determinant N-terminal domain-containing protein</fullName>
    </recommendedName>
</protein>
<keyword evidence="3" id="KW-1185">Reference proteome</keyword>
<dbReference type="PANTHER" id="PTHR32309:SF31">
    <property type="entry name" value="CAPSULAR EXOPOLYSACCHARIDE FAMILY"/>
    <property type="match status" value="1"/>
</dbReference>
<evidence type="ECO:0008006" key="4">
    <source>
        <dbReference type="Google" id="ProtNLM"/>
    </source>
</evidence>
<dbReference type="PANTHER" id="PTHR32309">
    <property type="entry name" value="TYROSINE-PROTEIN KINASE"/>
    <property type="match status" value="1"/>
</dbReference>
<dbReference type="AlphaFoldDB" id="A0A5B7ZW97"/>
<sequence length="372" mass="41516">MSARSYSLLGLWPLLRKWRRPVLGALLLAIIGSVLVALLLPNIYKSTAVFYPTNPETIDPDRLVEERSNGNLVPSLTPGGRAEDLDRIITIGQSQPIAELIIKRFHLHEHYKLGQPGDELADQYVLDEFSSNLSIVHNERDAIELTFQDKDKVLAAQVVNAMTQAIDSFNQQLTLENRRKIIDLYRERANFLEHEHSQIRDSLIRFRRRYGIYGMQMESRYLAKEIVETETALRQAEGEVAAGGGSAAKVAGLRRALRGLTQADGGNALNLENFTAGNDELTTLAIRFQDVQGRLVRARGAYETARLAISGKISSIYVVQKAYPAARKSKPIRWLIVVGSVVVTFVLAVVFIALLEAYRRNASSELAATYPD</sequence>
<keyword evidence="1" id="KW-0812">Transmembrane</keyword>
<keyword evidence="1" id="KW-0472">Membrane</keyword>
<dbReference type="OrthoDB" id="647428at2"/>
<gene>
    <name evidence="2" type="ORF">FHG12_01175</name>
</gene>
<organism evidence="2 3">
    <name type="scientific">Hymenobacter jejuensis</name>
    <dbReference type="NCBI Taxonomy" id="2502781"/>
    <lineage>
        <taxon>Bacteria</taxon>
        <taxon>Pseudomonadati</taxon>
        <taxon>Bacteroidota</taxon>
        <taxon>Cytophagia</taxon>
        <taxon>Cytophagales</taxon>
        <taxon>Hymenobacteraceae</taxon>
        <taxon>Hymenobacter</taxon>
    </lineage>
</organism>
<dbReference type="KEGG" id="hyj:FHG12_01175"/>
<evidence type="ECO:0000313" key="2">
    <source>
        <dbReference type="EMBL" id="QDA58796.1"/>
    </source>
</evidence>
<dbReference type="EMBL" id="CP040896">
    <property type="protein sequence ID" value="QDA58796.1"/>
    <property type="molecule type" value="Genomic_DNA"/>
</dbReference>
<reference evidence="2 3" key="1">
    <citation type="submission" date="2019-06" db="EMBL/GenBank/DDBJ databases">
        <authorList>
            <person name="Srinivasan S."/>
        </authorList>
    </citation>
    <scope>NUCLEOTIDE SEQUENCE [LARGE SCALE GENOMIC DNA]</scope>
    <source>
        <strain evidence="2 3">17J68-5</strain>
    </source>
</reference>
<keyword evidence="1" id="KW-1133">Transmembrane helix</keyword>
<feature type="transmembrane region" description="Helical" evidence="1">
    <location>
        <begin position="21"/>
        <end position="44"/>
    </location>
</feature>
<evidence type="ECO:0000313" key="3">
    <source>
        <dbReference type="Proteomes" id="UP000305398"/>
    </source>
</evidence>
<name>A0A5B7ZW97_9BACT</name>
<dbReference type="RefSeq" id="WP_139513779.1">
    <property type="nucleotide sequence ID" value="NZ_CP040896.1"/>
</dbReference>
<accession>A0A5B7ZW97</accession>